<organism evidence="5">
    <name type="scientific">Thrips palmi</name>
    <name type="common">Melon thrips</name>
    <dbReference type="NCBI Taxonomy" id="161013"/>
    <lineage>
        <taxon>Eukaryota</taxon>
        <taxon>Metazoa</taxon>
        <taxon>Ecdysozoa</taxon>
        <taxon>Arthropoda</taxon>
        <taxon>Hexapoda</taxon>
        <taxon>Insecta</taxon>
        <taxon>Pterygota</taxon>
        <taxon>Neoptera</taxon>
        <taxon>Paraneoptera</taxon>
        <taxon>Thysanoptera</taxon>
        <taxon>Terebrantia</taxon>
        <taxon>Thripoidea</taxon>
        <taxon>Thripidae</taxon>
        <taxon>Thrips</taxon>
    </lineage>
</organism>
<dbReference type="Pfam" id="PF00339">
    <property type="entry name" value="Arrestin_N"/>
    <property type="match status" value="1"/>
</dbReference>
<sequence>MSVTLRIHFDRPNAVYFPGELVTGRVFLNVSRPKKVRAFSIQLRGLADVKWTESKSKSNSHGSSSSETETYSATETYFDNKVYFLGGATGEVEISPGDHVYNFECMLPRVVPSSFEGVHGSIRYTATAAMHRPWKFDHTAKAAFTVISHLDLNNRPQAREPVSASATKHFCCCFCKSGPLSVDVHLPTGGYVPGQVILGQIQVDNASSTRVQRVLCALVKRVTYYASGSTNKSNVTVAATMFDGAVETHDSKVISLVMPVPAVPPSNLEHCKIIDLQYALTVTAEVPGIRFNLHCVAPILVGTIPVFVEDGWNRANTSGPALASASAPPMYSQSDFPPPSYEESVLKGNNIIDPTDKYTMGKADFTPRYPVWAFSNPSFER</sequence>
<dbReference type="InterPro" id="IPR011022">
    <property type="entry name" value="Arrestin_C-like"/>
</dbReference>
<keyword evidence="4" id="KW-1185">Reference proteome</keyword>
<dbReference type="PANTHER" id="PTHR11188">
    <property type="entry name" value="ARRESTIN DOMAIN CONTAINING PROTEIN"/>
    <property type="match status" value="1"/>
</dbReference>
<evidence type="ECO:0000313" key="4">
    <source>
        <dbReference type="Proteomes" id="UP000515158"/>
    </source>
</evidence>
<evidence type="ECO:0000256" key="2">
    <source>
        <dbReference type="ARBA" id="ARBA00022606"/>
    </source>
</evidence>
<dbReference type="GO" id="GO:0015031">
    <property type="term" value="P:protein transport"/>
    <property type="evidence" value="ECO:0007669"/>
    <property type="project" value="TreeGrafter"/>
</dbReference>
<dbReference type="GO" id="GO:0005737">
    <property type="term" value="C:cytoplasm"/>
    <property type="evidence" value="ECO:0007669"/>
    <property type="project" value="TreeGrafter"/>
</dbReference>
<name>A0A6P8Z720_THRPL</name>
<evidence type="ECO:0000313" key="5">
    <source>
        <dbReference type="RefSeq" id="XP_034245821.1"/>
    </source>
</evidence>
<dbReference type="InterPro" id="IPR011021">
    <property type="entry name" value="Arrestin-like_N"/>
</dbReference>
<accession>A0A6P8Z720</accession>
<dbReference type="GeneID" id="117647934"/>
<dbReference type="KEGG" id="tpal:117647934"/>
<dbReference type="RefSeq" id="XP_034245831.1">
    <property type="nucleotide sequence ID" value="XM_034389940.1"/>
</dbReference>
<dbReference type="RefSeq" id="XP_034245821.1">
    <property type="nucleotide sequence ID" value="XM_034389930.1"/>
</dbReference>
<reference evidence="5 6" key="1">
    <citation type="submission" date="2025-04" db="UniProtKB">
        <authorList>
            <consortium name="RefSeq"/>
        </authorList>
    </citation>
    <scope>IDENTIFICATION</scope>
    <source>
        <tissue evidence="5 6">Total insect</tissue>
    </source>
</reference>
<dbReference type="Pfam" id="PF02752">
    <property type="entry name" value="Arrestin_C"/>
    <property type="match status" value="1"/>
</dbReference>
<dbReference type="InterPro" id="IPR014756">
    <property type="entry name" value="Ig_E-set"/>
</dbReference>
<evidence type="ECO:0000313" key="6">
    <source>
        <dbReference type="RefSeq" id="XP_034245831.1"/>
    </source>
</evidence>
<gene>
    <name evidence="5 6" type="primary">LOC117647934</name>
</gene>
<dbReference type="InterPro" id="IPR050357">
    <property type="entry name" value="Arrestin_domain-protein"/>
</dbReference>
<keyword evidence="2" id="KW-0716">Sensory transduction</keyword>
<dbReference type="SUPFAM" id="SSF81296">
    <property type="entry name" value="E set domains"/>
    <property type="match status" value="2"/>
</dbReference>
<evidence type="ECO:0000256" key="1">
    <source>
        <dbReference type="ARBA" id="ARBA00005298"/>
    </source>
</evidence>
<dbReference type="Proteomes" id="UP000515158">
    <property type="component" value="Unplaced"/>
</dbReference>
<evidence type="ECO:0000259" key="3">
    <source>
        <dbReference type="SMART" id="SM01017"/>
    </source>
</evidence>
<dbReference type="AlphaFoldDB" id="A0A6P8Z720"/>
<dbReference type="OrthoDB" id="2333384at2759"/>
<dbReference type="SMART" id="SM01017">
    <property type="entry name" value="Arrestin_C"/>
    <property type="match status" value="1"/>
</dbReference>
<proteinExistence type="inferred from homology"/>
<dbReference type="PANTHER" id="PTHR11188:SF176">
    <property type="entry name" value="ARRESTIN DOMAIN-CONTAINING PROTEIN 1"/>
    <property type="match status" value="1"/>
</dbReference>
<comment type="similarity">
    <text evidence="1">Belongs to the arrestin family.</text>
</comment>
<dbReference type="InterPro" id="IPR014752">
    <property type="entry name" value="Arrestin-like_C"/>
</dbReference>
<dbReference type="Gene3D" id="2.60.40.640">
    <property type="match status" value="2"/>
</dbReference>
<protein>
    <submittedName>
        <fullName evidence="5 6">Arrestin domain-containing protein 3-like</fullName>
    </submittedName>
</protein>
<feature type="domain" description="Arrestin C-terminal-like" evidence="3">
    <location>
        <begin position="176"/>
        <end position="306"/>
    </location>
</feature>